<keyword evidence="6" id="KW-1185">Reference proteome</keyword>
<dbReference type="PRINTS" id="PR01790">
    <property type="entry name" value="SMP30FAMILY"/>
</dbReference>
<name>A0A1I6RSK4_9RHOB</name>
<dbReference type="EMBL" id="FPAJ01000002">
    <property type="protein sequence ID" value="SFS67448.1"/>
    <property type="molecule type" value="Genomic_DNA"/>
</dbReference>
<dbReference type="InterPro" id="IPR011042">
    <property type="entry name" value="6-blade_b-propeller_TolB-like"/>
</dbReference>
<evidence type="ECO:0000259" key="4">
    <source>
        <dbReference type="Pfam" id="PF08450"/>
    </source>
</evidence>
<protein>
    <submittedName>
        <fullName evidence="5">Gluconolactonase</fullName>
    </submittedName>
</protein>
<dbReference type="InterPro" id="IPR005511">
    <property type="entry name" value="SMP-30"/>
</dbReference>
<accession>A0A1I6RSK4</accession>
<dbReference type="InterPro" id="IPR051262">
    <property type="entry name" value="SMP-30/CGR1_Lactonase"/>
</dbReference>
<dbReference type="PANTHER" id="PTHR47572:SF4">
    <property type="entry name" value="LACTONASE DRP35"/>
    <property type="match status" value="1"/>
</dbReference>
<keyword evidence="3" id="KW-0862">Zinc</keyword>
<feature type="binding site" evidence="3">
    <location>
        <position position="233"/>
    </location>
    <ligand>
        <name>a divalent metal cation</name>
        <dbReference type="ChEBI" id="CHEBI:60240"/>
    </ligand>
</feature>
<dbReference type="RefSeq" id="WP_093915667.1">
    <property type="nucleotide sequence ID" value="NZ_FPAJ01000002.1"/>
</dbReference>
<feature type="binding site" evidence="3">
    <location>
        <position position="122"/>
    </location>
    <ligand>
        <name>substrate</name>
    </ligand>
</feature>
<dbReference type="PANTHER" id="PTHR47572">
    <property type="entry name" value="LIPOPROTEIN-RELATED"/>
    <property type="match status" value="1"/>
</dbReference>
<keyword evidence="1" id="KW-0378">Hydrolase</keyword>
<dbReference type="AlphaFoldDB" id="A0A1I6RSK4"/>
<reference evidence="6" key="1">
    <citation type="submission" date="2016-10" db="EMBL/GenBank/DDBJ databases">
        <authorList>
            <person name="Varghese N."/>
            <person name="Submissions S."/>
        </authorList>
    </citation>
    <scope>NUCLEOTIDE SEQUENCE [LARGE SCALE GENOMIC DNA]</scope>
    <source>
        <strain evidence="6">DSM 23422</strain>
    </source>
</reference>
<dbReference type="STRING" id="394264.SAMN04488040_1439"/>
<comment type="cofactor">
    <cofactor evidence="3">
        <name>Zn(2+)</name>
        <dbReference type="ChEBI" id="CHEBI:29105"/>
    </cofactor>
    <text evidence="3">Binds 1 divalent metal cation per subunit.</text>
</comment>
<dbReference type="SUPFAM" id="SSF63829">
    <property type="entry name" value="Calcium-dependent phosphotriesterase"/>
    <property type="match status" value="1"/>
</dbReference>
<evidence type="ECO:0000256" key="1">
    <source>
        <dbReference type="ARBA" id="ARBA00022801"/>
    </source>
</evidence>
<feature type="binding site" evidence="3">
    <location>
        <position position="146"/>
    </location>
    <ligand>
        <name>substrate</name>
    </ligand>
</feature>
<proteinExistence type="predicted"/>
<evidence type="ECO:0000256" key="2">
    <source>
        <dbReference type="PIRSR" id="PIRSR605511-1"/>
    </source>
</evidence>
<dbReference type="Gene3D" id="2.120.10.30">
    <property type="entry name" value="TolB, C-terminal domain"/>
    <property type="match status" value="1"/>
</dbReference>
<sequence>MIKFPSHLDVRDDRFLQLVHPLARLTKVADGFTWTEGPVWIGDHNCLLFSDIPSQRIMRWSDTEGLSVFRSSSGFTNGNSRDRQGRLVGCRHGTRDVVRTESNGSLTVLASSYQGKRLNSPNDLVVSSDGAVWFTDPSYGIMTNFEGFQAEQEQDARNVFRIDPQTGACTAVVSDFVQPNGLAFSLDETRLFIAESGASHDPDVPTVIRQFDVDGSTLRDRGIFATIDCGIPDGFRLDIMGNLWTSAGDGVHCFASDGALLGKILLPETVSNLCFGGRNGHSMFMTATSSVFQVFVNTRGAETWTRP</sequence>
<dbReference type="Proteomes" id="UP000199239">
    <property type="component" value="Unassembled WGS sequence"/>
</dbReference>
<gene>
    <name evidence="5" type="ORF">SAMN04488040_1439</name>
</gene>
<organism evidence="5 6">
    <name type="scientific">Sulfitobacter marinus</name>
    <dbReference type="NCBI Taxonomy" id="394264"/>
    <lineage>
        <taxon>Bacteria</taxon>
        <taxon>Pseudomonadati</taxon>
        <taxon>Pseudomonadota</taxon>
        <taxon>Alphaproteobacteria</taxon>
        <taxon>Rhodobacterales</taxon>
        <taxon>Roseobacteraceae</taxon>
        <taxon>Sulfitobacter</taxon>
    </lineage>
</organism>
<evidence type="ECO:0000313" key="5">
    <source>
        <dbReference type="EMBL" id="SFS67448.1"/>
    </source>
</evidence>
<dbReference type="Pfam" id="PF08450">
    <property type="entry name" value="SGL"/>
    <property type="match status" value="1"/>
</dbReference>
<evidence type="ECO:0000256" key="3">
    <source>
        <dbReference type="PIRSR" id="PIRSR605511-2"/>
    </source>
</evidence>
<dbReference type="OrthoDB" id="241638at2"/>
<keyword evidence="3" id="KW-0479">Metal-binding</keyword>
<feature type="binding site" evidence="3">
    <location>
        <position position="180"/>
    </location>
    <ligand>
        <name>a divalent metal cation</name>
        <dbReference type="ChEBI" id="CHEBI:60240"/>
    </ligand>
</feature>
<feature type="active site" description="Proton donor/acceptor" evidence="2">
    <location>
        <position position="233"/>
    </location>
</feature>
<evidence type="ECO:0000313" key="6">
    <source>
        <dbReference type="Proteomes" id="UP000199239"/>
    </source>
</evidence>
<dbReference type="GO" id="GO:0016787">
    <property type="term" value="F:hydrolase activity"/>
    <property type="evidence" value="ECO:0007669"/>
    <property type="project" value="UniProtKB-KW"/>
</dbReference>
<dbReference type="InterPro" id="IPR013658">
    <property type="entry name" value="SGL"/>
</dbReference>
<feature type="domain" description="SMP-30/Gluconolactonase/LRE-like region" evidence="4">
    <location>
        <begin position="34"/>
        <end position="288"/>
    </location>
</feature>
<dbReference type="GO" id="GO:0046872">
    <property type="term" value="F:metal ion binding"/>
    <property type="evidence" value="ECO:0007669"/>
    <property type="project" value="UniProtKB-KW"/>
</dbReference>
<feature type="binding site" evidence="3">
    <location>
        <position position="36"/>
    </location>
    <ligand>
        <name>a divalent metal cation</name>
        <dbReference type="ChEBI" id="CHEBI:60240"/>
    </ligand>
</feature>